<feature type="transmembrane region" description="Helical" evidence="1">
    <location>
        <begin position="265"/>
        <end position="282"/>
    </location>
</feature>
<evidence type="ECO:0000313" key="3">
    <source>
        <dbReference type="Proteomes" id="UP000285961"/>
    </source>
</evidence>
<keyword evidence="1" id="KW-0472">Membrane</keyword>
<feature type="transmembrane region" description="Helical" evidence="1">
    <location>
        <begin position="356"/>
        <end position="380"/>
    </location>
</feature>
<feature type="transmembrane region" description="Helical" evidence="1">
    <location>
        <begin position="12"/>
        <end position="37"/>
    </location>
</feature>
<protein>
    <recommendedName>
        <fullName evidence="4">Glycosyltransferase RgtA/B/C/D-like domain-containing protein</fullName>
    </recommendedName>
</protein>
<feature type="transmembrane region" description="Helical" evidence="1">
    <location>
        <begin position="139"/>
        <end position="161"/>
    </location>
</feature>
<keyword evidence="1" id="KW-1133">Transmembrane helix</keyword>
<dbReference type="AlphaFoldDB" id="A0A419ESX4"/>
<evidence type="ECO:0000256" key="1">
    <source>
        <dbReference type="SAM" id="Phobius"/>
    </source>
</evidence>
<gene>
    <name evidence="2" type="ORF">C4532_15565</name>
</gene>
<reference evidence="2 3" key="1">
    <citation type="journal article" date="2017" name="ISME J.">
        <title>Energy and carbon metabolisms in a deep terrestrial subsurface fluid microbial community.</title>
        <authorList>
            <person name="Momper L."/>
            <person name="Jungbluth S.P."/>
            <person name="Lee M.D."/>
            <person name="Amend J.P."/>
        </authorList>
    </citation>
    <scope>NUCLEOTIDE SEQUENCE [LARGE SCALE GENOMIC DNA]</scope>
    <source>
        <strain evidence="2">SURF_17</strain>
    </source>
</reference>
<feature type="transmembrane region" description="Helical" evidence="1">
    <location>
        <begin position="114"/>
        <end position="133"/>
    </location>
</feature>
<proteinExistence type="predicted"/>
<feature type="transmembrane region" description="Helical" evidence="1">
    <location>
        <begin position="294"/>
        <end position="313"/>
    </location>
</feature>
<keyword evidence="1" id="KW-0812">Transmembrane</keyword>
<evidence type="ECO:0000313" key="2">
    <source>
        <dbReference type="EMBL" id="RJP66766.1"/>
    </source>
</evidence>
<accession>A0A419ESX4</accession>
<sequence>MKELTRYCVYGLALLLIALPAAIALAFIGVFGVNVLYADDWALVPLVQKSYSATLTFADLFRGHNEHRIVFPRIITLVLAHLTHYDTVALMLASWTLAFLVLVMIFGSYRRQHGMAASAMVKFIPIAWMIFSLRQYEGLLWAFEVQIYLCVAGFVGSLYLMGKKSAWMFLWAVCCALISTFSFSVGLLTWPIGLLFMLRSPTGGRSAKAVIWVVVAVAVTILYLYDLRVVSDTSRLSFALRNPLMALTFLVMSIGSPLAFVKGSAIGFGAALSVLAIISLVLTFRSRDRENTMWMAFILFALGSSLFFMVGRVHYGLWAALASRYVPFTLLGVVGIYGAILSRYEQAQEPIAKQRFAILYGAAVSAMFIGIVCGYASGIARGKEITEMRQSMASLLIHYRDATDESLEPILFDVSKVREGAEILEKNQLNVFYANTIR</sequence>
<evidence type="ECO:0008006" key="4">
    <source>
        <dbReference type="Google" id="ProtNLM"/>
    </source>
</evidence>
<organism evidence="2 3">
    <name type="scientific">Candidatus Abyssobacteria bacterium SURF_17</name>
    <dbReference type="NCBI Taxonomy" id="2093361"/>
    <lineage>
        <taxon>Bacteria</taxon>
        <taxon>Pseudomonadati</taxon>
        <taxon>Candidatus Hydrogenedentota</taxon>
        <taxon>Candidatus Abyssobacteria</taxon>
    </lineage>
</organism>
<comment type="caution">
    <text evidence="2">The sequence shown here is derived from an EMBL/GenBank/DDBJ whole genome shotgun (WGS) entry which is preliminary data.</text>
</comment>
<name>A0A419ESX4_9BACT</name>
<dbReference type="EMBL" id="QZKI01000111">
    <property type="protein sequence ID" value="RJP66766.1"/>
    <property type="molecule type" value="Genomic_DNA"/>
</dbReference>
<feature type="transmembrane region" description="Helical" evidence="1">
    <location>
        <begin position="325"/>
        <end position="344"/>
    </location>
</feature>
<feature type="transmembrane region" description="Helical" evidence="1">
    <location>
        <begin position="239"/>
        <end position="259"/>
    </location>
</feature>
<feature type="transmembrane region" description="Helical" evidence="1">
    <location>
        <begin position="209"/>
        <end position="227"/>
    </location>
</feature>
<feature type="transmembrane region" description="Helical" evidence="1">
    <location>
        <begin position="88"/>
        <end position="107"/>
    </location>
</feature>
<dbReference type="Proteomes" id="UP000285961">
    <property type="component" value="Unassembled WGS sequence"/>
</dbReference>
<feature type="transmembrane region" description="Helical" evidence="1">
    <location>
        <begin position="168"/>
        <end position="197"/>
    </location>
</feature>